<proteinExistence type="predicted"/>
<dbReference type="InterPro" id="IPR023151">
    <property type="entry name" value="PEP_util_CS"/>
</dbReference>
<keyword evidence="2" id="KW-0670">Pyruvate</keyword>
<feature type="domain" description="PEP-utilising enzyme C-terminal" evidence="1">
    <location>
        <begin position="6"/>
        <end position="153"/>
    </location>
</feature>
<evidence type="ECO:0000313" key="2">
    <source>
        <dbReference type="EMBL" id="EQD55934.1"/>
    </source>
</evidence>
<keyword evidence="2" id="KW-0808">Transferase</keyword>
<protein>
    <submittedName>
        <fullName evidence="2">PTS system, glucose-specific EIIA/HPr/phosphoenolpyruvate-protein phosphotransferase component</fullName>
    </submittedName>
</protein>
<dbReference type="InterPro" id="IPR050499">
    <property type="entry name" value="PEP-utilizing_PTS_enzyme"/>
</dbReference>
<dbReference type="EMBL" id="AUZX01008430">
    <property type="protein sequence ID" value="EQD55934.1"/>
    <property type="molecule type" value="Genomic_DNA"/>
</dbReference>
<dbReference type="SUPFAM" id="SSF51621">
    <property type="entry name" value="Phosphoenolpyruvate/pyruvate domain"/>
    <property type="match status" value="1"/>
</dbReference>
<dbReference type="PANTHER" id="PTHR46244:SF6">
    <property type="entry name" value="PHOSPHOENOLPYRUVATE-PROTEIN PHOSPHOTRANSFERASE"/>
    <property type="match status" value="1"/>
</dbReference>
<comment type="caution">
    <text evidence="2">The sequence shown here is derived from an EMBL/GenBank/DDBJ whole genome shotgun (WGS) entry which is preliminary data.</text>
</comment>
<dbReference type="InterPro" id="IPR040442">
    <property type="entry name" value="Pyrv_kinase-like_dom_sf"/>
</dbReference>
<sequence length="153" mass="15957">MLAVEPVEQCRILLPMITDVVELRTVRAHTVEASRQVGRTAPIELGVMIETPASALIADVLAREADFFSIGTNDLTQYTLAMDRGHPQLAARLDGLHPAVLTLIARTAEAAHAHGRGVAVCGGLAADPAAAPILIGLSVRELSCAPAAIPGVK</sequence>
<dbReference type="Gene3D" id="3.20.20.60">
    <property type="entry name" value="Phosphoenolpyruvate-binding domains"/>
    <property type="match status" value="1"/>
</dbReference>
<dbReference type="GO" id="GO:0016772">
    <property type="term" value="F:transferase activity, transferring phosphorus-containing groups"/>
    <property type="evidence" value="ECO:0007669"/>
    <property type="project" value="InterPro"/>
</dbReference>
<gene>
    <name evidence="2" type="ORF">B1A_11736</name>
</gene>
<accession>T1BRT1</accession>
<dbReference type="PROSITE" id="PS00742">
    <property type="entry name" value="PEP_ENZYMES_2"/>
    <property type="match status" value="1"/>
</dbReference>
<reference evidence="2" key="1">
    <citation type="submission" date="2013-08" db="EMBL/GenBank/DDBJ databases">
        <authorList>
            <person name="Mendez C."/>
            <person name="Richter M."/>
            <person name="Ferrer M."/>
            <person name="Sanchez J."/>
        </authorList>
    </citation>
    <scope>NUCLEOTIDE SEQUENCE</scope>
</reference>
<name>T1BRT1_9ZZZZ</name>
<dbReference type="AlphaFoldDB" id="T1BRT1"/>
<evidence type="ECO:0000259" key="1">
    <source>
        <dbReference type="Pfam" id="PF02896"/>
    </source>
</evidence>
<dbReference type="Pfam" id="PF02896">
    <property type="entry name" value="PEP-utilizers_C"/>
    <property type="match status" value="1"/>
</dbReference>
<dbReference type="InterPro" id="IPR000121">
    <property type="entry name" value="PEP_util_C"/>
</dbReference>
<dbReference type="PANTHER" id="PTHR46244">
    <property type="entry name" value="PHOSPHOENOLPYRUVATE-PROTEIN PHOSPHOTRANSFERASE"/>
    <property type="match status" value="1"/>
</dbReference>
<dbReference type="PRINTS" id="PR01736">
    <property type="entry name" value="PHPHTRNFRASE"/>
</dbReference>
<feature type="non-terminal residue" evidence="2">
    <location>
        <position position="153"/>
    </location>
</feature>
<organism evidence="2">
    <name type="scientific">mine drainage metagenome</name>
    <dbReference type="NCBI Taxonomy" id="410659"/>
    <lineage>
        <taxon>unclassified sequences</taxon>
        <taxon>metagenomes</taxon>
        <taxon>ecological metagenomes</taxon>
    </lineage>
</organism>
<dbReference type="InterPro" id="IPR015813">
    <property type="entry name" value="Pyrv/PenolPyrv_kinase-like_dom"/>
</dbReference>
<reference evidence="2" key="2">
    <citation type="journal article" date="2014" name="ISME J.">
        <title>Microbial stratification in low pH oxic and suboxic macroscopic growths along an acid mine drainage.</title>
        <authorList>
            <person name="Mendez-Garcia C."/>
            <person name="Mesa V."/>
            <person name="Sprenger R.R."/>
            <person name="Richter M."/>
            <person name="Diez M.S."/>
            <person name="Solano J."/>
            <person name="Bargiela R."/>
            <person name="Golyshina O.V."/>
            <person name="Manteca A."/>
            <person name="Ramos J.L."/>
            <person name="Gallego J.R."/>
            <person name="Llorente I."/>
            <person name="Martins Dos Santos V.A."/>
            <person name="Jensen O.N."/>
            <person name="Pelaez A.I."/>
            <person name="Sanchez J."/>
            <person name="Ferrer M."/>
        </authorList>
    </citation>
    <scope>NUCLEOTIDE SEQUENCE</scope>
</reference>